<keyword evidence="6" id="KW-0999">Mitochondrion inner membrane</keyword>
<evidence type="ECO:0000256" key="12">
    <source>
        <dbReference type="SAM" id="Phobius"/>
    </source>
</evidence>
<dbReference type="InterPro" id="IPR016187">
    <property type="entry name" value="CTDL_fold"/>
</dbReference>
<feature type="domain" description="C-type lectin" evidence="13">
    <location>
        <begin position="381"/>
        <end position="505"/>
    </location>
</feature>
<keyword evidence="8" id="KW-0496">Mitochondrion</keyword>
<gene>
    <name evidence="14" type="ORF">RR48_10955</name>
</gene>
<keyword evidence="4 10" id="KW-0812">Transmembrane</keyword>
<dbReference type="SUPFAM" id="SSF103506">
    <property type="entry name" value="Mitochondrial carrier"/>
    <property type="match status" value="1"/>
</dbReference>
<dbReference type="Gene3D" id="3.10.100.10">
    <property type="entry name" value="Mannose-Binding Protein A, subunit A"/>
    <property type="match status" value="2"/>
</dbReference>
<dbReference type="Proteomes" id="UP000053240">
    <property type="component" value="Unassembled WGS sequence"/>
</dbReference>
<dbReference type="Pfam" id="PF00153">
    <property type="entry name" value="Mito_carr"/>
    <property type="match status" value="2"/>
</dbReference>
<evidence type="ECO:0000256" key="5">
    <source>
        <dbReference type="ARBA" id="ARBA00022737"/>
    </source>
</evidence>
<dbReference type="EMBL" id="KQ460615">
    <property type="protein sequence ID" value="KPJ13771.1"/>
    <property type="molecule type" value="Genomic_DNA"/>
</dbReference>
<dbReference type="STRING" id="76193.A0A194RCY4"/>
<comment type="subcellular location">
    <subcellularLocation>
        <location evidence="1">Mitochondrion inner membrane</location>
        <topology evidence="1">Multi-pass membrane protein</topology>
    </subcellularLocation>
</comment>
<evidence type="ECO:0000313" key="14">
    <source>
        <dbReference type="EMBL" id="KPJ13771.1"/>
    </source>
</evidence>
<feature type="domain" description="C-type lectin" evidence="13">
    <location>
        <begin position="245"/>
        <end position="358"/>
    </location>
</feature>
<dbReference type="InterPro" id="IPR023395">
    <property type="entry name" value="MCP_dom_sf"/>
</dbReference>
<dbReference type="SMART" id="SM00034">
    <property type="entry name" value="CLECT"/>
    <property type="match status" value="2"/>
</dbReference>
<evidence type="ECO:0000313" key="15">
    <source>
        <dbReference type="Proteomes" id="UP000053240"/>
    </source>
</evidence>
<dbReference type="PROSITE" id="PS50920">
    <property type="entry name" value="SOLCAR"/>
    <property type="match status" value="2"/>
</dbReference>
<evidence type="ECO:0000256" key="7">
    <source>
        <dbReference type="ARBA" id="ARBA00022989"/>
    </source>
</evidence>
<feature type="transmembrane region" description="Helical" evidence="12">
    <location>
        <begin position="540"/>
        <end position="563"/>
    </location>
</feature>
<evidence type="ECO:0000256" key="11">
    <source>
        <dbReference type="RuleBase" id="RU000488"/>
    </source>
</evidence>
<keyword evidence="7 12" id="KW-1133">Transmembrane helix</keyword>
<evidence type="ECO:0000256" key="6">
    <source>
        <dbReference type="ARBA" id="ARBA00022792"/>
    </source>
</evidence>
<evidence type="ECO:0000256" key="1">
    <source>
        <dbReference type="ARBA" id="ARBA00004448"/>
    </source>
</evidence>
<reference evidence="14 15" key="1">
    <citation type="journal article" date="2015" name="Nat. Commun.">
        <title>Outbred genome sequencing and CRISPR/Cas9 gene editing in butterflies.</title>
        <authorList>
            <person name="Li X."/>
            <person name="Fan D."/>
            <person name="Zhang W."/>
            <person name="Liu G."/>
            <person name="Zhang L."/>
            <person name="Zhao L."/>
            <person name="Fang X."/>
            <person name="Chen L."/>
            <person name="Dong Y."/>
            <person name="Chen Y."/>
            <person name="Ding Y."/>
            <person name="Zhao R."/>
            <person name="Feng M."/>
            <person name="Zhu Y."/>
            <person name="Feng Y."/>
            <person name="Jiang X."/>
            <person name="Zhu D."/>
            <person name="Xiang H."/>
            <person name="Feng X."/>
            <person name="Li S."/>
            <person name="Wang J."/>
            <person name="Zhang G."/>
            <person name="Kronforst M.R."/>
            <person name="Wang W."/>
        </authorList>
    </citation>
    <scope>NUCLEOTIDE SEQUENCE [LARGE SCALE GENOMIC DNA]</scope>
    <source>
        <strain evidence="14">Ya'a_city_454_Pm</strain>
        <tissue evidence="14">Whole body</tissue>
    </source>
</reference>
<dbReference type="InterPro" id="IPR018108">
    <property type="entry name" value="MCP_transmembrane"/>
</dbReference>
<accession>A0A194RCY4</accession>
<keyword evidence="3 11" id="KW-0813">Transport</keyword>
<dbReference type="CDD" id="cd00037">
    <property type="entry name" value="CLECT"/>
    <property type="match status" value="2"/>
</dbReference>
<feature type="repeat" description="Solcar" evidence="10">
    <location>
        <begin position="114"/>
        <end position="199"/>
    </location>
</feature>
<keyword evidence="15" id="KW-1185">Reference proteome</keyword>
<dbReference type="AlphaFoldDB" id="A0A194RCY4"/>
<name>A0A194RCY4_PAPMA</name>
<dbReference type="InterPro" id="IPR001304">
    <property type="entry name" value="C-type_lectin-like"/>
</dbReference>
<proteinExistence type="inferred from homology"/>
<dbReference type="PANTHER" id="PTHR46131">
    <property type="entry name" value="SD08549P"/>
    <property type="match status" value="1"/>
</dbReference>
<dbReference type="GO" id="GO:0005743">
    <property type="term" value="C:mitochondrial inner membrane"/>
    <property type="evidence" value="ECO:0007669"/>
    <property type="project" value="UniProtKB-SubCell"/>
</dbReference>
<dbReference type="Pfam" id="PF00059">
    <property type="entry name" value="Lectin_C"/>
    <property type="match status" value="2"/>
</dbReference>
<dbReference type="PANTHER" id="PTHR46131:SF1">
    <property type="entry name" value="SD08549P"/>
    <property type="match status" value="1"/>
</dbReference>
<dbReference type="Gene3D" id="1.50.40.10">
    <property type="entry name" value="Mitochondrial carrier domain"/>
    <property type="match status" value="1"/>
</dbReference>
<evidence type="ECO:0000256" key="8">
    <source>
        <dbReference type="ARBA" id="ARBA00023128"/>
    </source>
</evidence>
<evidence type="ECO:0000259" key="13">
    <source>
        <dbReference type="PROSITE" id="PS50041"/>
    </source>
</evidence>
<protein>
    <submittedName>
        <fullName evidence="14">Mitochondrial carrier triple repeat protein 1</fullName>
    </submittedName>
</protein>
<evidence type="ECO:0000256" key="4">
    <source>
        <dbReference type="ARBA" id="ARBA00022692"/>
    </source>
</evidence>
<comment type="similarity">
    <text evidence="2 11">Belongs to the mitochondrial carrier (TC 2.A.29) family.</text>
</comment>
<dbReference type="SUPFAM" id="SSF56436">
    <property type="entry name" value="C-type lectin-like"/>
    <property type="match status" value="2"/>
</dbReference>
<dbReference type="InterPro" id="IPR016186">
    <property type="entry name" value="C-type_lectin-like/link_sf"/>
</dbReference>
<evidence type="ECO:0000256" key="9">
    <source>
        <dbReference type="ARBA" id="ARBA00023136"/>
    </source>
</evidence>
<keyword evidence="9 10" id="KW-0472">Membrane</keyword>
<organism evidence="14 15">
    <name type="scientific">Papilio machaon</name>
    <name type="common">Old World swallowtail butterfly</name>
    <dbReference type="NCBI Taxonomy" id="76193"/>
    <lineage>
        <taxon>Eukaryota</taxon>
        <taxon>Metazoa</taxon>
        <taxon>Ecdysozoa</taxon>
        <taxon>Arthropoda</taxon>
        <taxon>Hexapoda</taxon>
        <taxon>Insecta</taxon>
        <taxon>Pterygota</taxon>
        <taxon>Neoptera</taxon>
        <taxon>Endopterygota</taxon>
        <taxon>Lepidoptera</taxon>
        <taxon>Glossata</taxon>
        <taxon>Ditrysia</taxon>
        <taxon>Papilionoidea</taxon>
        <taxon>Papilionidae</taxon>
        <taxon>Papilioninae</taxon>
        <taxon>Papilio</taxon>
    </lineage>
</organism>
<evidence type="ECO:0000256" key="10">
    <source>
        <dbReference type="PROSITE-ProRule" id="PRU00282"/>
    </source>
</evidence>
<evidence type="ECO:0000256" key="3">
    <source>
        <dbReference type="ARBA" id="ARBA00022448"/>
    </source>
</evidence>
<feature type="repeat" description="Solcar" evidence="10">
    <location>
        <begin position="27"/>
        <end position="107"/>
    </location>
</feature>
<keyword evidence="5" id="KW-0677">Repeat</keyword>
<dbReference type="InterPro" id="IPR052465">
    <property type="entry name" value="Mito_NAD+_Carrier"/>
</dbReference>
<evidence type="ECO:0000256" key="2">
    <source>
        <dbReference type="ARBA" id="ARBA00006375"/>
    </source>
</evidence>
<dbReference type="GO" id="GO:0051724">
    <property type="term" value="F:NAD transmembrane transporter activity"/>
    <property type="evidence" value="ECO:0007669"/>
    <property type="project" value="TreeGrafter"/>
</dbReference>
<dbReference type="PROSITE" id="PS50041">
    <property type="entry name" value="C_TYPE_LECTIN_2"/>
    <property type="match status" value="2"/>
</dbReference>
<sequence>MNETQLLERSCVVEGSIAMPASEKNASTHWKEFACGGGSAFCNILISYQLNKLIFRQMMHGVEATLALNQLQKEGLTFLYRGMLPPLLQRSISMSLMFGVYDECLQPLLHHKVNPYVAKSIAGMVAGCFEATLMPFERLQTLLIHPKFHKEFKNTAHAGRHIAKYYGIKEFYRGLVPILFRNGPSNALFFIIRDEVQLRMPRQEYILYESLQNFLAGASIGAFLISQRPNYREDFRFEKAFNSFYKLHSAASWSNARIRCEAEGSHLMVPDTLDEADAMPLLIASTLTTYEGVYVGIHDFYTERYFVTIKGSKLRDSILDLLWEAEQPVHGGGRCVAMRRNGRFYVNPCTNQLPFICKTKANRVSYYQECDTFDSRWKLGNNGSCYITHAEPQTWHEAHGTCLSAGGYLAILDTRDEAEYIREQFKNVDQVKTPGDFAFLGFSDLFQAYHYRTVHGKPLNHFLDWDLKCPQSDGAKTNADRCGGIRRSGLLATAVCTHPSIFFCEKPAKGTYQFKSLRHNDFHKHHKHIKKEIKLEEKTYLRYLLFFYVWLWYSLLSVTFSVLKNHYDIK</sequence>
<dbReference type="InParanoid" id="A0A194RCY4"/>